<dbReference type="EMBL" id="FNNO01000004">
    <property type="protein sequence ID" value="SDW59221.1"/>
    <property type="molecule type" value="Genomic_DNA"/>
</dbReference>
<keyword evidence="4" id="KW-1185">Reference proteome</keyword>
<dbReference type="EC" id="3.2.2.n1" evidence="2"/>
<evidence type="ECO:0000313" key="4">
    <source>
        <dbReference type="Proteomes" id="UP000198711"/>
    </source>
</evidence>
<organism evidence="3 4">
    <name type="scientific">Hydrobacter penzbergensis</name>
    <dbReference type="NCBI Taxonomy" id="1235997"/>
    <lineage>
        <taxon>Bacteria</taxon>
        <taxon>Pseudomonadati</taxon>
        <taxon>Bacteroidota</taxon>
        <taxon>Chitinophagia</taxon>
        <taxon>Chitinophagales</taxon>
        <taxon>Chitinophagaceae</taxon>
        <taxon>Hydrobacter</taxon>
    </lineage>
</organism>
<dbReference type="Pfam" id="PF03641">
    <property type="entry name" value="Lysine_decarbox"/>
    <property type="match status" value="1"/>
</dbReference>
<evidence type="ECO:0000256" key="2">
    <source>
        <dbReference type="RuleBase" id="RU363015"/>
    </source>
</evidence>
<dbReference type="AlphaFoldDB" id="A0A8X8IF05"/>
<dbReference type="Gene3D" id="3.40.50.450">
    <property type="match status" value="1"/>
</dbReference>
<name>A0A8X8IF05_9BACT</name>
<reference evidence="3 4" key="1">
    <citation type="submission" date="2016-10" db="EMBL/GenBank/DDBJ databases">
        <authorList>
            <person name="Varghese N."/>
            <person name="Submissions S."/>
        </authorList>
    </citation>
    <scope>NUCLEOTIDE SEQUENCE [LARGE SCALE GENOMIC DNA]</scope>
    <source>
        <strain evidence="3 4">DSM 25353</strain>
    </source>
</reference>
<comment type="similarity">
    <text evidence="2">Belongs to the LOG family.</text>
</comment>
<keyword evidence="2" id="KW-0378">Hydrolase</keyword>
<comment type="catalytic activity">
    <reaction evidence="1">
        <text>AMP + H2O = D-ribose 5-phosphate + adenine</text>
        <dbReference type="Rhea" id="RHEA:20129"/>
        <dbReference type="ChEBI" id="CHEBI:15377"/>
        <dbReference type="ChEBI" id="CHEBI:16708"/>
        <dbReference type="ChEBI" id="CHEBI:78346"/>
        <dbReference type="ChEBI" id="CHEBI:456215"/>
        <dbReference type="EC" id="3.2.2.4"/>
    </reaction>
</comment>
<dbReference type="PANTHER" id="PTHR43393">
    <property type="entry name" value="CYTOKININ RIBOSIDE 5'-MONOPHOSPHATE PHOSPHORIBOHYDROLASE"/>
    <property type="match status" value="1"/>
</dbReference>
<accession>A0A8X8IF05</accession>
<sequence length="275" mass="31631">MGLSEYKDASKTTFTACYFFTNLTLLCIQDVYMKKTNRIIPAKQSIYLEGPRPRISELGFAWDVFWQFIKGFRTMHFLGPCVTVFGSARFGEDHPYYHAAREFGRRIAAAGFTTMTGGGPGIMEAANRGAFESGGTSVGCNIKLPHEQHPNPYMHKWITFDYFFARKVMLVKYSYAFIIMPGGFGTMDEFFETITLAQTKVIYDFPIVLYGKSYYEPLMKAIDSMEAAGTIAPVDKTLLFLTDDMDEAMHHIATYVRKNFKVKPRRRLWWLFEKR</sequence>
<evidence type="ECO:0000256" key="1">
    <source>
        <dbReference type="ARBA" id="ARBA00000274"/>
    </source>
</evidence>
<dbReference type="NCBIfam" id="TIGR00730">
    <property type="entry name" value="Rossman fold protein, TIGR00730 family"/>
    <property type="match status" value="1"/>
</dbReference>
<proteinExistence type="inferred from homology"/>
<comment type="caution">
    <text evidence="3">The sequence shown here is derived from an EMBL/GenBank/DDBJ whole genome shotgun (WGS) entry which is preliminary data.</text>
</comment>
<gene>
    <name evidence="3" type="ORF">SAMN05444410_10442</name>
</gene>
<keyword evidence="2" id="KW-0203">Cytokinin biosynthesis</keyword>
<dbReference type="Proteomes" id="UP000198711">
    <property type="component" value="Unassembled WGS sequence"/>
</dbReference>
<dbReference type="GO" id="GO:0005829">
    <property type="term" value="C:cytosol"/>
    <property type="evidence" value="ECO:0007669"/>
    <property type="project" value="TreeGrafter"/>
</dbReference>
<dbReference type="SUPFAM" id="SSF102405">
    <property type="entry name" value="MCP/YpsA-like"/>
    <property type="match status" value="1"/>
</dbReference>
<dbReference type="GO" id="GO:0009691">
    <property type="term" value="P:cytokinin biosynthetic process"/>
    <property type="evidence" value="ECO:0007669"/>
    <property type="project" value="UniProtKB-UniRule"/>
</dbReference>
<dbReference type="InterPro" id="IPR052341">
    <property type="entry name" value="LOG_family_nucleotidases"/>
</dbReference>
<dbReference type="PANTHER" id="PTHR43393:SF2">
    <property type="entry name" value="CYTOKININ RIBOSIDE 5'-MONOPHOSPHATE PHOSPHORIBOHYDROLASE"/>
    <property type="match status" value="1"/>
</dbReference>
<protein>
    <recommendedName>
        <fullName evidence="2">Cytokinin riboside 5'-monophosphate phosphoribohydrolase</fullName>
        <ecNumber evidence="2">3.2.2.n1</ecNumber>
    </recommendedName>
</protein>
<dbReference type="InterPro" id="IPR031100">
    <property type="entry name" value="LOG_fam"/>
</dbReference>
<dbReference type="InterPro" id="IPR005269">
    <property type="entry name" value="LOG"/>
</dbReference>
<dbReference type="GO" id="GO:0008714">
    <property type="term" value="F:AMP nucleosidase activity"/>
    <property type="evidence" value="ECO:0007669"/>
    <property type="project" value="UniProtKB-EC"/>
</dbReference>
<evidence type="ECO:0000313" key="3">
    <source>
        <dbReference type="EMBL" id="SDW59221.1"/>
    </source>
</evidence>